<organism evidence="1 2">
    <name type="scientific">Bauhinia variegata</name>
    <name type="common">Purple orchid tree</name>
    <name type="synonym">Phanera variegata</name>
    <dbReference type="NCBI Taxonomy" id="167791"/>
    <lineage>
        <taxon>Eukaryota</taxon>
        <taxon>Viridiplantae</taxon>
        <taxon>Streptophyta</taxon>
        <taxon>Embryophyta</taxon>
        <taxon>Tracheophyta</taxon>
        <taxon>Spermatophyta</taxon>
        <taxon>Magnoliopsida</taxon>
        <taxon>eudicotyledons</taxon>
        <taxon>Gunneridae</taxon>
        <taxon>Pentapetalae</taxon>
        <taxon>rosids</taxon>
        <taxon>fabids</taxon>
        <taxon>Fabales</taxon>
        <taxon>Fabaceae</taxon>
        <taxon>Cercidoideae</taxon>
        <taxon>Cercideae</taxon>
        <taxon>Bauhiniinae</taxon>
        <taxon>Bauhinia</taxon>
    </lineage>
</organism>
<dbReference type="Proteomes" id="UP000828941">
    <property type="component" value="Chromosome 5"/>
</dbReference>
<comment type="caution">
    <text evidence="1">The sequence shown here is derived from an EMBL/GenBank/DDBJ whole genome shotgun (WGS) entry which is preliminary data.</text>
</comment>
<evidence type="ECO:0000313" key="2">
    <source>
        <dbReference type="Proteomes" id="UP000828941"/>
    </source>
</evidence>
<gene>
    <name evidence="1" type="ORF">L6164_012653</name>
</gene>
<proteinExistence type="predicted"/>
<sequence>MGPTMVHLPDEVIVEILLRLPVKSLLRFRSVSKSWLSLISDPQFAKSHFELAYARTDRLIYLTASRVRSLDPEASFHDDYAIVRLNFPLELNFWLPTVGSCRGLLLFDNYPSLSLFVWNPSTGVHKQVPYPAIVVFPFLFGLGYDPSTDDYLIVIASYDLEGDFGSAHFQFFSLKTNSWKKIESDDFPYMNHMDETRAGALTNGAIHWLAFRHDICQDVIVVFDLTEKNLREMPLPDAYDILLDGCDFVVLGGFLCLCDNDGDTWVMKEYGVQSSWTRVDKVETPTSYFMPICHTKCGDTVGKDGRNGLLKFNHNGVLLEHREFCLDQHGCQVALYTESLLTLPLGEEGEDGQQ</sequence>
<reference evidence="1 2" key="1">
    <citation type="journal article" date="2022" name="DNA Res.">
        <title>Chromosomal-level genome assembly of the orchid tree Bauhinia variegata (Leguminosae; Cercidoideae) supports the allotetraploid origin hypothesis of Bauhinia.</title>
        <authorList>
            <person name="Zhong Y."/>
            <person name="Chen Y."/>
            <person name="Zheng D."/>
            <person name="Pang J."/>
            <person name="Liu Y."/>
            <person name="Luo S."/>
            <person name="Meng S."/>
            <person name="Qian L."/>
            <person name="Wei D."/>
            <person name="Dai S."/>
            <person name="Zhou R."/>
        </authorList>
    </citation>
    <scope>NUCLEOTIDE SEQUENCE [LARGE SCALE GENOMIC DNA]</scope>
    <source>
        <strain evidence="1">BV-YZ2020</strain>
    </source>
</reference>
<name>A0ACB9PAN8_BAUVA</name>
<accession>A0ACB9PAN8</accession>
<protein>
    <submittedName>
        <fullName evidence="1">Uncharacterized protein</fullName>
    </submittedName>
</protein>
<keyword evidence="2" id="KW-1185">Reference proteome</keyword>
<evidence type="ECO:0000313" key="1">
    <source>
        <dbReference type="EMBL" id="KAI4345540.1"/>
    </source>
</evidence>
<dbReference type="EMBL" id="CM039430">
    <property type="protein sequence ID" value="KAI4345540.1"/>
    <property type="molecule type" value="Genomic_DNA"/>
</dbReference>